<dbReference type="SUPFAM" id="SSF51556">
    <property type="entry name" value="Metallo-dependent hydrolases"/>
    <property type="match status" value="1"/>
</dbReference>
<organism evidence="2 3">
    <name type="scientific">Aspergillus felis</name>
    <dbReference type="NCBI Taxonomy" id="1287682"/>
    <lineage>
        <taxon>Eukaryota</taxon>
        <taxon>Fungi</taxon>
        <taxon>Dikarya</taxon>
        <taxon>Ascomycota</taxon>
        <taxon>Pezizomycotina</taxon>
        <taxon>Eurotiomycetes</taxon>
        <taxon>Eurotiomycetidae</taxon>
        <taxon>Eurotiales</taxon>
        <taxon>Aspergillaceae</taxon>
        <taxon>Aspergillus</taxon>
        <taxon>Aspergillus subgen. Fumigati</taxon>
    </lineage>
</organism>
<dbReference type="InterPro" id="IPR032466">
    <property type="entry name" value="Metal_Hydrolase"/>
</dbReference>
<sequence>MLGKVVLEKTYEHAGLVEKSKQDAGWYASPWDRERYVRQIQITGKRLQLFNEHDIEYTVVSLTVPGIQGIADRTEAETAATPMNNWITEQINE</sequence>
<keyword evidence="3" id="KW-1185">Reference proteome</keyword>
<reference evidence="2" key="1">
    <citation type="submission" date="2020-06" db="EMBL/GenBank/DDBJ databases">
        <title>Draft genome sequences of strains closely related to Aspergillus parafelis and Aspergillus hiratsukae.</title>
        <authorList>
            <person name="Dos Santos R.A.C."/>
            <person name="Rivero-Menendez O."/>
            <person name="Steenwyk J.L."/>
            <person name="Mead M.E."/>
            <person name="Goldman G.H."/>
            <person name="Alastruey-Izquierdo A."/>
            <person name="Rokas A."/>
        </authorList>
    </citation>
    <scope>NUCLEOTIDE SEQUENCE</scope>
    <source>
        <strain evidence="1">CNM-CM5623</strain>
        <strain evidence="2">CNM-CM7691</strain>
    </source>
</reference>
<accession>A0A8H6QXP2</accession>
<dbReference type="AlphaFoldDB" id="A0A8H6QXP2"/>
<evidence type="ECO:0000313" key="2">
    <source>
        <dbReference type="EMBL" id="KAF7182116.1"/>
    </source>
</evidence>
<gene>
    <name evidence="1" type="ORF">CNMCM5623_004416</name>
    <name evidence="2" type="ORF">CNMCM7691_001504</name>
</gene>
<name>A0A8H6QXP2_9EURO</name>
<dbReference type="EMBL" id="JACBAE010001151">
    <property type="protein sequence ID" value="KAF7172169.1"/>
    <property type="molecule type" value="Genomic_DNA"/>
</dbReference>
<evidence type="ECO:0000313" key="1">
    <source>
        <dbReference type="EMBL" id="KAF7172169.1"/>
    </source>
</evidence>
<dbReference type="OrthoDB" id="4499944at2759"/>
<evidence type="ECO:0000313" key="3">
    <source>
        <dbReference type="Proteomes" id="UP000641853"/>
    </source>
</evidence>
<dbReference type="Proteomes" id="UP000654922">
    <property type="component" value="Unassembled WGS sequence"/>
</dbReference>
<protein>
    <submittedName>
        <fullName evidence="2">Uncharacterized protein</fullName>
    </submittedName>
</protein>
<comment type="caution">
    <text evidence="2">The sequence shown here is derived from an EMBL/GenBank/DDBJ whole genome shotgun (WGS) entry which is preliminary data.</text>
</comment>
<proteinExistence type="predicted"/>
<dbReference type="Gene3D" id="3.20.20.140">
    <property type="entry name" value="Metal-dependent hydrolases"/>
    <property type="match status" value="1"/>
</dbReference>
<dbReference type="EMBL" id="JACBAG010001791">
    <property type="protein sequence ID" value="KAF7182116.1"/>
    <property type="molecule type" value="Genomic_DNA"/>
</dbReference>
<dbReference type="Proteomes" id="UP000641853">
    <property type="component" value="Unassembled WGS sequence"/>
</dbReference>